<feature type="domain" description="Acyltransferase 3" evidence="9">
    <location>
        <begin position="10"/>
        <end position="341"/>
    </location>
</feature>
<evidence type="ECO:0000259" key="10">
    <source>
        <dbReference type="Pfam" id="PF19040"/>
    </source>
</evidence>
<sequence>MRNHAVPHLPALDGLRGLALLGVLFFHANGALPGGYLGVDLFFVLSGFLITSLLLAEHRTTGRIALAPFWVRRAKRLMPALLCVMLAVAIYSRFFAKPDELSGLRADGLATLAYVANWRTIFAQKSYWDLFVTPSPLEHTWSLAIEEQFYVLWPLLVALLLRRWKSRAVLLASLVLTALSMLAMLALFDAEHASRVYLGTDTRAAGILAGAALAAVLPLGGSFSPRTVRALDALGLASIVGLGIAWCSLDGQDPFLYRGGLWLTEAGALVLIACATAGERSLVARALSFRPLTWVGTVSYGVYLWHWPIDVWLTPERIAAGRWLPLVQMALTFGIAIVSYWYLEQPIRQGRLRLGQPVYVVPSALALVVLFVVRATSARASSSEPQAFAPPTLSSGPAEPPPADEPVQFRVMLVGDSTANSLGWGLRGLHAPGVAVDLMGRDGCTMLWDTCDGHLWAQHTASMQPNASLVFLGGAFLHGLTVKNRWHKACHREWNHKFQETLTKRLDDLKREDTRVWAVTVPYPLGPWDRADFRAEVDCINATIRKTAALSKDVDVLDLAEYLCPKGTCQREHDGVPIRPDGAHYSIEGAADLARWVFDRIRP</sequence>
<evidence type="ECO:0000256" key="3">
    <source>
        <dbReference type="ARBA" id="ARBA00022679"/>
    </source>
</evidence>
<keyword evidence="7 11" id="KW-0012">Acyltransferase</keyword>
<evidence type="ECO:0000256" key="4">
    <source>
        <dbReference type="ARBA" id="ARBA00022692"/>
    </source>
</evidence>
<keyword evidence="12" id="KW-1185">Reference proteome</keyword>
<evidence type="ECO:0000259" key="9">
    <source>
        <dbReference type="Pfam" id="PF01757"/>
    </source>
</evidence>
<evidence type="ECO:0000256" key="8">
    <source>
        <dbReference type="SAM" id="Phobius"/>
    </source>
</evidence>
<comment type="subcellular location">
    <subcellularLocation>
        <location evidence="1">Cell membrane</location>
        <topology evidence="1">Multi-pass membrane protein</topology>
    </subcellularLocation>
</comment>
<feature type="transmembrane region" description="Helical" evidence="8">
    <location>
        <begin position="255"/>
        <end position="275"/>
    </location>
</feature>
<dbReference type="RefSeq" id="WP_394833051.1">
    <property type="nucleotide sequence ID" value="NZ_CP089929.1"/>
</dbReference>
<evidence type="ECO:0000256" key="2">
    <source>
        <dbReference type="ARBA" id="ARBA00022475"/>
    </source>
</evidence>
<organism evidence="11 12">
    <name type="scientific">Pendulispora rubella</name>
    <dbReference type="NCBI Taxonomy" id="2741070"/>
    <lineage>
        <taxon>Bacteria</taxon>
        <taxon>Pseudomonadati</taxon>
        <taxon>Myxococcota</taxon>
        <taxon>Myxococcia</taxon>
        <taxon>Myxococcales</taxon>
        <taxon>Sorangiineae</taxon>
        <taxon>Pendulisporaceae</taxon>
        <taxon>Pendulispora</taxon>
    </lineage>
</organism>
<evidence type="ECO:0000256" key="7">
    <source>
        <dbReference type="ARBA" id="ARBA00023315"/>
    </source>
</evidence>
<dbReference type="GO" id="GO:0016746">
    <property type="term" value="F:acyltransferase activity"/>
    <property type="evidence" value="ECO:0007669"/>
    <property type="project" value="UniProtKB-KW"/>
</dbReference>
<keyword evidence="3" id="KW-0808">Transferase</keyword>
<feature type="transmembrane region" description="Helical" evidence="8">
    <location>
        <begin position="326"/>
        <end position="343"/>
    </location>
</feature>
<dbReference type="InterPro" id="IPR036514">
    <property type="entry name" value="SGNH_hydro_sf"/>
</dbReference>
<reference evidence="11" key="1">
    <citation type="submission" date="2021-12" db="EMBL/GenBank/DDBJ databases">
        <title>Discovery of the Pendulisporaceae a myxobacterial family with distinct sporulation behavior and unique specialized metabolism.</title>
        <authorList>
            <person name="Garcia R."/>
            <person name="Popoff A."/>
            <person name="Bader C.D."/>
            <person name="Loehr J."/>
            <person name="Walesch S."/>
            <person name="Walt C."/>
            <person name="Boldt J."/>
            <person name="Bunk B."/>
            <person name="Haeckl F.J.F.P.J."/>
            <person name="Gunesch A.P."/>
            <person name="Birkelbach J."/>
            <person name="Nuebel U."/>
            <person name="Pietschmann T."/>
            <person name="Bach T."/>
            <person name="Mueller R."/>
        </authorList>
    </citation>
    <scope>NUCLEOTIDE SEQUENCE</scope>
    <source>
        <strain evidence="11">MSr11367</strain>
    </source>
</reference>
<feature type="transmembrane region" description="Helical" evidence="8">
    <location>
        <begin position="230"/>
        <end position="249"/>
    </location>
</feature>
<feature type="transmembrane region" description="Helical" evidence="8">
    <location>
        <begin position="287"/>
        <end position="306"/>
    </location>
</feature>
<dbReference type="InterPro" id="IPR002656">
    <property type="entry name" value="Acyl_transf_3_dom"/>
</dbReference>
<name>A0ABZ2L0S7_9BACT</name>
<evidence type="ECO:0000256" key="6">
    <source>
        <dbReference type="ARBA" id="ARBA00023136"/>
    </source>
</evidence>
<feature type="domain" description="SGNH" evidence="10">
    <location>
        <begin position="409"/>
        <end position="594"/>
    </location>
</feature>
<keyword evidence="4 8" id="KW-0812">Transmembrane</keyword>
<feature type="transmembrane region" description="Helical" evidence="8">
    <location>
        <begin position="141"/>
        <end position="161"/>
    </location>
</feature>
<dbReference type="InterPro" id="IPR050879">
    <property type="entry name" value="Acyltransferase_3"/>
</dbReference>
<dbReference type="EMBL" id="CP089983">
    <property type="protein sequence ID" value="WXB03421.1"/>
    <property type="molecule type" value="Genomic_DNA"/>
</dbReference>
<evidence type="ECO:0000256" key="5">
    <source>
        <dbReference type="ARBA" id="ARBA00022989"/>
    </source>
</evidence>
<evidence type="ECO:0000313" key="12">
    <source>
        <dbReference type="Proteomes" id="UP001374803"/>
    </source>
</evidence>
<dbReference type="PANTHER" id="PTHR23028:SF53">
    <property type="entry name" value="ACYL_TRANSF_3 DOMAIN-CONTAINING PROTEIN"/>
    <property type="match status" value="1"/>
</dbReference>
<dbReference type="PANTHER" id="PTHR23028">
    <property type="entry name" value="ACETYLTRANSFERASE"/>
    <property type="match status" value="1"/>
</dbReference>
<protein>
    <submittedName>
        <fullName evidence="11">Acyltransferase</fullName>
    </submittedName>
</protein>
<dbReference type="Gene3D" id="3.40.50.1110">
    <property type="entry name" value="SGNH hydrolase"/>
    <property type="match status" value="1"/>
</dbReference>
<dbReference type="InterPro" id="IPR043968">
    <property type="entry name" value="SGNH"/>
</dbReference>
<dbReference type="Pfam" id="PF19040">
    <property type="entry name" value="SGNH"/>
    <property type="match status" value="1"/>
</dbReference>
<dbReference type="Pfam" id="PF01757">
    <property type="entry name" value="Acyl_transf_3"/>
    <property type="match status" value="1"/>
</dbReference>
<feature type="transmembrane region" description="Helical" evidence="8">
    <location>
        <begin position="355"/>
        <end position="373"/>
    </location>
</feature>
<proteinExistence type="predicted"/>
<accession>A0ABZ2L0S7</accession>
<keyword evidence="2" id="KW-1003">Cell membrane</keyword>
<evidence type="ECO:0000313" key="11">
    <source>
        <dbReference type="EMBL" id="WXB03421.1"/>
    </source>
</evidence>
<feature type="transmembrane region" description="Helical" evidence="8">
    <location>
        <begin position="36"/>
        <end position="56"/>
    </location>
</feature>
<feature type="transmembrane region" description="Helical" evidence="8">
    <location>
        <begin position="204"/>
        <end position="223"/>
    </location>
</feature>
<dbReference type="Proteomes" id="UP001374803">
    <property type="component" value="Chromosome"/>
</dbReference>
<keyword evidence="5 8" id="KW-1133">Transmembrane helix</keyword>
<feature type="transmembrane region" description="Helical" evidence="8">
    <location>
        <begin position="168"/>
        <end position="188"/>
    </location>
</feature>
<feature type="transmembrane region" description="Helical" evidence="8">
    <location>
        <begin position="77"/>
        <end position="96"/>
    </location>
</feature>
<dbReference type="SUPFAM" id="SSF52266">
    <property type="entry name" value="SGNH hydrolase"/>
    <property type="match status" value="1"/>
</dbReference>
<gene>
    <name evidence="11" type="ORF">LVJ94_41765</name>
</gene>
<evidence type="ECO:0000256" key="1">
    <source>
        <dbReference type="ARBA" id="ARBA00004651"/>
    </source>
</evidence>
<keyword evidence="6 8" id="KW-0472">Membrane</keyword>